<comment type="caution">
    <text evidence="1">The sequence shown here is derived from an EMBL/GenBank/DDBJ whole genome shotgun (WGS) entry which is preliminary data.</text>
</comment>
<accession>A0A3L7JZV7</accession>
<evidence type="ECO:0000313" key="1">
    <source>
        <dbReference type="EMBL" id="RLQ96327.1"/>
    </source>
</evidence>
<proteinExistence type="predicted"/>
<organism evidence="1 2">
    <name type="scientific">Falsibacillus albus</name>
    <dbReference type="NCBI Taxonomy" id="2478915"/>
    <lineage>
        <taxon>Bacteria</taxon>
        <taxon>Bacillati</taxon>
        <taxon>Bacillota</taxon>
        <taxon>Bacilli</taxon>
        <taxon>Bacillales</taxon>
        <taxon>Bacillaceae</taxon>
        <taxon>Falsibacillus</taxon>
    </lineage>
</organism>
<dbReference type="SUPFAM" id="SSF81606">
    <property type="entry name" value="PP2C-like"/>
    <property type="match status" value="1"/>
</dbReference>
<reference evidence="1 2" key="1">
    <citation type="submission" date="2018-10" db="EMBL/GenBank/DDBJ databases">
        <title>Falsibacillus sp. genome draft.</title>
        <authorList>
            <person name="Shi S."/>
        </authorList>
    </citation>
    <scope>NUCLEOTIDE SEQUENCE [LARGE SCALE GENOMIC DNA]</scope>
    <source>
        <strain evidence="1 2">GY 10110</strain>
    </source>
</reference>
<keyword evidence="2" id="KW-1185">Reference proteome</keyword>
<dbReference type="Proteomes" id="UP000276770">
    <property type="component" value="Unassembled WGS sequence"/>
</dbReference>
<dbReference type="OrthoDB" id="7944398at2"/>
<dbReference type="Gene3D" id="3.60.40.10">
    <property type="entry name" value="PPM-type phosphatase domain"/>
    <property type="match status" value="1"/>
</dbReference>
<sequence>MNRIHKELDWVGSREPFVDQPDIQVLDQIAVGRYGGNSSSGQYKNEDGCLVWQDGNHDWELAVILDAHMTAESAEIVIEQIKKWEPKFQHILTSSPSHTLFKYLEVSVLNMFQDQEFLSKCRSVQGETACLIVVRKDKYLWWFSIGDCVLYMHHPDLTVLGQYQVNQRQFFEWVGQVNTFELDVPCYSCGTKELRKGSNHIFMTTDGLIECPRDPYSHPSLIFREFNGESIEKALSSIFSNLQDMGVRDSTTIVTWKVEIEKEASIPSDV</sequence>
<gene>
    <name evidence="1" type="ORF">D9X91_08575</name>
</gene>
<dbReference type="InterPro" id="IPR036457">
    <property type="entry name" value="PPM-type-like_dom_sf"/>
</dbReference>
<dbReference type="RefSeq" id="WP_121680180.1">
    <property type="nucleotide sequence ID" value="NZ_RCVZ01000004.1"/>
</dbReference>
<dbReference type="AlphaFoldDB" id="A0A3L7JZV7"/>
<dbReference type="EMBL" id="RCVZ01000004">
    <property type="protein sequence ID" value="RLQ96327.1"/>
    <property type="molecule type" value="Genomic_DNA"/>
</dbReference>
<protein>
    <submittedName>
        <fullName evidence="1">Protein phosphatase 2C domain-containing protein</fullName>
    </submittedName>
</protein>
<name>A0A3L7JZV7_9BACI</name>
<evidence type="ECO:0000313" key="2">
    <source>
        <dbReference type="Proteomes" id="UP000276770"/>
    </source>
</evidence>